<organism evidence="4 5">
    <name type="scientific">Aldrovandia affinis</name>
    <dbReference type="NCBI Taxonomy" id="143900"/>
    <lineage>
        <taxon>Eukaryota</taxon>
        <taxon>Metazoa</taxon>
        <taxon>Chordata</taxon>
        <taxon>Craniata</taxon>
        <taxon>Vertebrata</taxon>
        <taxon>Euteleostomi</taxon>
        <taxon>Actinopterygii</taxon>
        <taxon>Neopterygii</taxon>
        <taxon>Teleostei</taxon>
        <taxon>Notacanthiformes</taxon>
        <taxon>Halosauridae</taxon>
        <taxon>Aldrovandia</taxon>
    </lineage>
</organism>
<reference evidence="4" key="1">
    <citation type="journal article" date="2023" name="Science">
        <title>Genome structures resolve the early diversification of teleost fishes.</title>
        <authorList>
            <person name="Parey E."/>
            <person name="Louis A."/>
            <person name="Montfort J."/>
            <person name="Bouchez O."/>
            <person name="Roques C."/>
            <person name="Iampietro C."/>
            <person name="Lluch J."/>
            <person name="Castinel A."/>
            <person name="Donnadieu C."/>
            <person name="Desvignes T."/>
            <person name="Floi Bucao C."/>
            <person name="Jouanno E."/>
            <person name="Wen M."/>
            <person name="Mejri S."/>
            <person name="Dirks R."/>
            <person name="Jansen H."/>
            <person name="Henkel C."/>
            <person name="Chen W.J."/>
            <person name="Zahm M."/>
            <person name="Cabau C."/>
            <person name="Klopp C."/>
            <person name="Thompson A.W."/>
            <person name="Robinson-Rechavi M."/>
            <person name="Braasch I."/>
            <person name="Lecointre G."/>
            <person name="Bobe J."/>
            <person name="Postlethwait J.H."/>
            <person name="Berthelot C."/>
            <person name="Roest Crollius H."/>
            <person name="Guiguen Y."/>
        </authorList>
    </citation>
    <scope>NUCLEOTIDE SEQUENCE</scope>
    <source>
        <strain evidence="4">NC1722</strain>
    </source>
</reference>
<dbReference type="GO" id="GO:0046872">
    <property type="term" value="F:metal ion binding"/>
    <property type="evidence" value="ECO:0007669"/>
    <property type="project" value="UniProtKB-KW"/>
</dbReference>
<accession>A0AAD7RYA8</accession>
<keyword evidence="2" id="KW-0479">Metal-binding</keyword>
<evidence type="ECO:0000313" key="5">
    <source>
        <dbReference type="Proteomes" id="UP001221898"/>
    </source>
</evidence>
<evidence type="ECO:0000259" key="3">
    <source>
        <dbReference type="Pfam" id="PF13359"/>
    </source>
</evidence>
<gene>
    <name evidence="4" type="ORF">AAFF_G00075620</name>
</gene>
<comment type="caution">
    <text evidence="4">The sequence shown here is derived from an EMBL/GenBank/DDBJ whole genome shotgun (WGS) entry which is preliminary data.</text>
</comment>
<dbReference type="Pfam" id="PF13359">
    <property type="entry name" value="DDE_Tnp_4"/>
    <property type="match status" value="1"/>
</dbReference>
<proteinExistence type="predicted"/>
<dbReference type="EMBL" id="JAINUG010000146">
    <property type="protein sequence ID" value="KAJ8392437.1"/>
    <property type="molecule type" value="Genomic_DNA"/>
</dbReference>
<keyword evidence="5" id="KW-1185">Reference proteome</keyword>
<dbReference type="InterPro" id="IPR027806">
    <property type="entry name" value="HARBI1_dom"/>
</dbReference>
<dbReference type="Proteomes" id="UP001221898">
    <property type="component" value="Unassembled WGS sequence"/>
</dbReference>
<comment type="cofactor">
    <cofactor evidence="1">
        <name>a divalent metal cation</name>
        <dbReference type="ChEBI" id="CHEBI:60240"/>
    </cofactor>
</comment>
<evidence type="ECO:0000256" key="2">
    <source>
        <dbReference type="ARBA" id="ARBA00022723"/>
    </source>
</evidence>
<evidence type="ECO:0000256" key="1">
    <source>
        <dbReference type="ARBA" id="ARBA00001968"/>
    </source>
</evidence>
<protein>
    <recommendedName>
        <fullName evidence="3">DDE Tnp4 domain-containing protein</fullName>
    </recommendedName>
</protein>
<feature type="domain" description="DDE Tnp4" evidence="3">
    <location>
        <begin position="14"/>
        <end position="67"/>
    </location>
</feature>
<sequence>MLYYFMTPYAEPAPGPQARFNGALARIRARIEMTFGQLKARFTCLRGLRVAPNRACDITVACAVLHNAATIRKERVPVVRVHPEGDLEPVHLDEQTGRAARDRIAHHHFG</sequence>
<name>A0AAD7RYA8_9TELE</name>
<dbReference type="AlphaFoldDB" id="A0AAD7RYA8"/>
<evidence type="ECO:0000313" key="4">
    <source>
        <dbReference type="EMBL" id="KAJ8392437.1"/>
    </source>
</evidence>